<proteinExistence type="predicted"/>
<evidence type="ECO:0000313" key="3">
    <source>
        <dbReference type="Proteomes" id="UP000031838"/>
    </source>
</evidence>
<dbReference type="SUPFAM" id="SSF52540">
    <property type="entry name" value="P-loop containing nucleoside triphosphate hydrolases"/>
    <property type="match status" value="1"/>
</dbReference>
<name>A0A0B6S3B1_BURPL</name>
<reference evidence="3" key="1">
    <citation type="submission" date="2011-03" db="EMBL/GenBank/DDBJ databases">
        <authorList>
            <person name="Voget S."/>
            <person name="Streit W.R."/>
            <person name="Jaeger K.E."/>
            <person name="Daniel R."/>
        </authorList>
    </citation>
    <scope>NUCLEOTIDE SEQUENCE [LARGE SCALE GENOMIC DNA]</scope>
    <source>
        <strain evidence="3">PG1</strain>
    </source>
</reference>
<dbReference type="AlphaFoldDB" id="A0A0B6S3B1"/>
<sequence length="418" mass="45122">MSTDIHDAALRDVLAVLPARADDLARLARLAEGGEPVVTVVGKYNHGKSSLLNELAGKPLFAVSDRRETVALADGRHLGVRWLDAPGLDADVAGADDRHALRAVRLHADLRLFVHAAKEGELDARERQWLAALLDDDARTARRTFFVLSQIDQLADDDALGRVAAAIAAQVPAAEPWWVSSARHRNGQEGGKRLLIERSGIPALQAALRAALERVPAARTHEATRLSTEIAAQLDALRAEQDAALATLRERQRQQRDSFDLGLRGVIDKVGARLCAMLDTLGADHASVPDTARDAYASTAGKRERGQIQIAYSRACIEIDGFLAGHGVAELPPGRAQAGSSIHSVMIAVMGISVKFREDLRRMFGEAAGRDRLRRDFTHYYELSAERVALAGELAGREQARAATARAVAAIDAWRAGA</sequence>
<organism evidence="2 3">
    <name type="scientific">Burkholderia plantarii</name>
    <dbReference type="NCBI Taxonomy" id="41899"/>
    <lineage>
        <taxon>Bacteria</taxon>
        <taxon>Pseudomonadati</taxon>
        <taxon>Pseudomonadota</taxon>
        <taxon>Betaproteobacteria</taxon>
        <taxon>Burkholderiales</taxon>
        <taxon>Burkholderiaceae</taxon>
        <taxon>Burkholderia</taxon>
    </lineage>
</organism>
<dbReference type="InterPro" id="IPR027417">
    <property type="entry name" value="P-loop_NTPase"/>
</dbReference>
<dbReference type="EMBL" id="CP002581">
    <property type="protein sequence ID" value="AJK50168.1"/>
    <property type="molecule type" value="Genomic_DNA"/>
</dbReference>
<dbReference type="Gene3D" id="3.40.50.300">
    <property type="entry name" value="P-loop containing nucleotide triphosphate hydrolases"/>
    <property type="match status" value="1"/>
</dbReference>
<dbReference type="GO" id="GO:0005525">
    <property type="term" value="F:GTP binding"/>
    <property type="evidence" value="ECO:0007669"/>
    <property type="project" value="InterPro"/>
</dbReference>
<evidence type="ECO:0000259" key="1">
    <source>
        <dbReference type="Pfam" id="PF01926"/>
    </source>
</evidence>
<dbReference type="HOGENOM" id="CLU_654940_0_0_4"/>
<reference evidence="2 3" key="2">
    <citation type="journal article" date="2016" name="Appl. Microbiol. Biotechnol.">
        <title>Mutations improving production and secretion of extracellular lipase by Burkholderia glumae PG1.</title>
        <authorList>
            <person name="Knapp A."/>
            <person name="Voget S."/>
            <person name="Gao R."/>
            <person name="Zaburannyi N."/>
            <person name="Krysciak D."/>
            <person name="Breuer M."/>
            <person name="Hauer B."/>
            <person name="Streit W.R."/>
            <person name="Muller R."/>
            <person name="Daniel R."/>
            <person name="Jaeger K.E."/>
        </authorList>
    </citation>
    <scope>NUCLEOTIDE SEQUENCE [LARGE SCALE GENOMIC DNA]</scope>
    <source>
        <strain evidence="2 3">PG1</strain>
    </source>
</reference>
<dbReference type="GO" id="GO:0005737">
    <property type="term" value="C:cytoplasm"/>
    <property type="evidence" value="ECO:0007669"/>
    <property type="project" value="TreeGrafter"/>
</dbReference>
<feature type="domain" description="G" evidence="1">
    <location>
        <begin position="38"/>
        <end position="128"/>
    </location>
</feature>
<dbReference type="PANTHER" id="PTHR42714">
    <property type="entry name" value="TRNA MODIFICATION GTPASE GTPBP3"/>
    <property type="match status" value="1"/>
</dbReference>
<gene>
    <name evidence="2" type="ORF">BGL_2c21040</name>
</gene>
<dbReference type="GO" id="GO:0002098">
    <property type="term" value="P:tRNA wobble uridine modification"/>
    <property type="evidence" value="ECO:0007669"/>
    <property type="project" value="TreeGrafter"/>
</dbReference>
<dbReference type="Proteomes" id="UP000031838">
    <property type="component" value="Chromosome 2"/>
</dbReference>
<dbReference type="KEGG" id="bgp:BGL_2c21040"/>
<dbReference type="InterPro" id="IPR006073">
    <property type="entry name" value="GTP-bd"/>
</dbReference>
<accession>A0A0B6S3B1</accession>
<dbReference type="PANTHER" id="PTHR42714:SF6">
    <property type="entry name" value="TRANSLATION INITIATION FACTOR IF-2"/>
    <property type="match status" value="1"/>
</dbReference>
<dbReference type="Pfam" id="PF01926">
    <property type="entry name" value="MMR_HSR1"/>
    <property type="match status" value="1"/>
</dbReference>
<evidence type="ECO:0000313" key="2">
    <source>
        <dbReference type="EMBL" id="AJK50168.1"/>
    </source>
</evidence>
<protein>
    <recommendedName>
        <fullName evidence="1">G domain-containing protein</fullName>
    </recommendedName>
</protein>
<keyword evidence="3" id="KW-1185">Reference proteome</keyword>
<dbReference type="GO" id="GO:0030488">
    <property type="term" value="P:tRNA methylation"/>
    <property type="evidence" value="ECO:0007669"/>
    <property type="project" value="TreeGrafter"/>
</dbReference>
<dbReference type="RefSeq" id="WP_042628474.1">
    <property type="nucleotide sequence ID" value="NZ_CP002581.1"/>
</dbReference>